<proteinExistence type="predicted"/>
<sequence>MTSPDDVPPLKPPPSFSPATSILPSKSRYSDSLQDSQSLIHSLSEPSLDHRSLSDLQSVASSEVTSRSSSPDRRLSRSTLRLSRSSTATPLGSQIGGSDDVRSIIIRAFSPTIGVCASPDTDALIQRKGFKGGFFELIRPFGERITGKVVIRDGVGSSRTWDDFGVRFAELSGQDPGGRKGGDVPAAAAQLEEVLEKHLEYADQPLDSWVRGSDPSSKSSPPPSPLYKVFLRRLLSSVSQTPHETFTHAVACVIAISSHTPAPLESLRQLYSQTSQGDKKPPPWVHPEYLRYYVLVHDEDNDDIAQSTALFDQMKRHFGLHCHLLRLRSNQCVLTDDDSTIFPTPEWLSPVEDLISMGKQESLIDVEAEPSYLFESDVTAIKSFVRELVAQSVIPHMENRVALWNDQVASRRRGLSGRFMSISKRWAGFGSGSRSSGSPFGGSSSGNYDSYQGFYQPDSPEAILRKMADYSFMLRDWKLAASTYDLLRTDFSNDKAWLYHAGAHEMCAVATLLNPLSSTSKSRLESIEQLLETACYSYLTRCSDPQNTLRTVILGAELLKSRGGIAAESAARWSTRVLDMGLLGSIGRLLLFERVSACYASKIATHGTGWGTRRRKAGMWSLFAAEGWLKQGQARLASSAMEEANRQYSDTVDDWTFPLPEMQQVVDDLRLAIKVGCLEVRGMNGEGVETPTEVGPEETRENLDYRGHGHRKSLMGGTNPLEGIPTAPLRPLSPAEAAEPNDDFE</sequence>
<dbReference type="EMBL" id="DS268113">
    <property type="protein sequence ID" value="KMM72090.1"/>
    <property type="molecule type" value="Genomic_DNA"/>
</dbReference>
<accession>A0A0J6FRM0</accession>
<dbReference type="GO" id="GO:1990072">
    <property type="term" value="C:TRAPPIII protein complex"/>
    <property type="evidence" value="ECO:0007669"/>
    <property type="project" value="TreeGrafter"/>
</dbReference>
<dbReference type="InterPro" id="IPR024420">
    <property type="entry name" value="TRAPP_III_complex_Trs85"/>
</dbReference>
<dbReference type="AlphaFoldDB" id="A0A0J6FRM0"/>
<organism evidence="2 3">
    <name type="scientific">Coccidioides posadasii RMSCC 3488</name>
    <dbReference type="NCBI Taxonomy" id="454284"/>
    <lineage>
        <taxon>Eukaryota</taxon>
        <taxon>Fungi</taxon>
        <taxon>Dikarya</taxon>
        <taxon>Ascomycota</taxon>
        <taxon>Pezizomycotina</taxon>
        <taxon>Eurotiomycetes</taxon>
        <taxon>Eurotiomycetidae</taxon>
        <taxon>Onygenales</taxon>
        <taxon>Onygenaceae</taxon>
        <taxon>Coccidioides</taxon>
    </lineage>
</organism>
<name>A0A0J6FRM0_COCPO</name>
<dbReference type="PANTHER" id="PTHR12975">
    <property type="entry name" value="TRANSPORT PROTEIN TRAPP"/>
    <property type="match status" value="1"/>
</dbReference>
<protein>
    <recommendedName>
        <fullName evidence="4">Transport protein particle subunit trs85-2</fullName>
    </recommendedName>
</protein>
<dbReference type="OrthoDB" id="203724at2759"/>
<feature type="compositionally biased region" description="Pro residues" evidence="1">
    <location>
        <begin position="1"/>
        <end position="16"/>
    </location>
</feature>
<reference evidence="3" key="3">
    <citation type="journal article" date="2010" name="Genome Res.">
        <title>Population genomic sequencing of Coccidioides fungi reveals recent hybridization and transposon control.</title>
        <authorList>
            <person name="Neafsey D.E."/>
            <person name="Barker B.M."/>
            <person name="Sharpton T.J."/>
            <person name="Stajich J.E."/>
            <person name="Park D.J."/>
            <person name="Whiston E."/>
            <person name="Hung C.-Y."/>
            <person name="McMahan C."/>
            <person name="White J."/>
            <person name="Sykes S."/>
            <person name="Heiman D."/>
            <person name="Young S."/>
            <person name="Zeng Q."/>
            <person name="Abouelleil A."/>
            <person name="Aftuck L."/>
            <person name="Bessette D."/>
            <person name="Brown A."/>
            <person name="FitzGerald M."/>
            <person name="Lui A."/>
            <person name="Macdonald J.P."/>
            <person name="Priest M."/>
            <person name="Orbach M.J."/>
            <person name="Galgiani J.N."/>
            <person name="Kirkland T.N."/>
            <person name="Cole G.T."/>
            <person name="Birren B.W."/>
            <person name="Henn M.R."/>
            <person name="Taylor J.W."/>
            <person name="Rounsley S.D."/>
        </authorList>
    </citation>
    <scope>NUCLEOTIDE SEQUENCE [LARGE SCALE GENOMIC DNA]</scope>
    <source>
        <strain evidence="3">RMSCC 3488</strain>
    </source>
</reference>
<dbReference type="PANTHER" id="PTHR12975:SF6">
    <property type="entry name" value="TRAFFICKING PROTEIN PARTICLE COMPLEX SUBUNIT 8"/>
    <property type="match status" value="1"/>
</dbReference>
<feature type="compositionally biased region" description="Low complexity" evidence="1">
    <location>
        <begin position="77"/>
        <end position="87"/>
    </location>
</feature>
<feature type="compositionally biased region" description="Basic and acidic residues" evidence="1">
    <location>
        <begin position="697"/>
        <end position="707"/>
    </location>
</feature>
<feature type="compositionally biased region" description="Low complexity" evidence="1">
    <location>
        <begin position="58"/>
        <end position="69"/>
    </location>
</feature>
<evidence type="ECO:0000313" key="2">
    <source>
        <dbReference type="EMBL" id="KMM72090.1"/>
    </source>
</evidence>
<reference evidence="3" key="2">
    <citation type="journal article" date="2009" name="Genome Res.">
        <title>Comparative genomic analyses of the human fungal pathogens Coccidioides and their relatives.</title>
        <authorList>
            <person name="Sharpton T.J."/>
            <person name="Stajich J.E."/>
            <person name="Rounsley S.D."/>
            <person name="Gardner M.J."/>
            <person name="Wortman J.R."/>
            <person name="Jordar V.S."/>
            <person name="Maiti R."/>
            <person name="Kodira C.D."/>
            <person name="Neafsey D.E."/>
            <person name="Zeng Q."/>
            <person name="Hung C.-Y."/>
            <person name="McMahan C."/>
            <person name="Muszewska A."/>
            <person name="Grynberg M."/>
            <person name="Mandel M.A."/>
            <person name="Kellner E.M."/>
            <person name="Barker B.M."/>
            <person name="Galgiani J.N."/>
            <person name="Orbach M.J."/>
            <person name="Kirkland T.N."/>
            <person name="Cole G.T."/>
            <person name="Henn M.R."/>
            <person name="Birren B.W."/>
            <person name="Taylor J.W."/>
        </authorList>
    </citation>
    <scope>NUCLEOTIDE SEQUENCE [LARGE SCALE GENOMIC DNA]</scope>
    <source>
        <strain evidence="3">RMSCC 3488</strain>
    </source>
</reference>
<reference evidence="2 3" key="1">
    <citation type="submission" date="2007-06" db="EMBL/GenBank/DDBJ databases">
        <title>The Genome Sequence of Coccidioides posadasii RMSCC_3488.</title>
        <authorList>
            <consortium name="Coccidioides Genome Resources Consortium"/>
            <consortium name="The Broad Institute Genome Sequencing Platform"/>
            <person name="Henn M.R."/>
            <person name="Sykes S."/>
            <person name="Young S."/>
            <person name="Jaffe D."/>
            <person name="Berlin A."/>
            <person name="Alvarez P."/>
            <person name="Butler J."/>
            <person name="Gnerre S."/>
            <person name="Grabherr M."/>
            <person name="Mauceli E."/>
            <person name="Brockman W."/>
            <person name="Kodira C."/>
            <person name="Alvarado L."/>
            <person name="Zeng Q."/>
            <person name="Crawford M."/>
            <person name="Antoine C."/>
            <person name="Devon K."/>
            <person name="Galgiani J."/>
            <person name="Orsborn K."/>
            <person name="Lewis M.L."/>
            <person name="Nusbaum C."/>
            <person name="Galagan J."/>
            <person name="Birren B."/>
        </authorList>
    </citation>
    <scope>NUCLEOTIDE SEQUENCE [LARGE SCALE GENOMIC DNA]</scope>
    <source>
        <strain evidence="2 3">RMSCC 3488</strain>
    </source>
</reference>
<evidence type="ECO:0000256" key="1">
    <source>
        <dbReference type="SAM" id="MobiDB-lite"/>
    </source>
</evidence>
<dbReference type="VEuPathDB" id="FungiDB:CPAG_08389"/>
<evidence type="ECO:0008006" key="4">
    <source>
        <dbReference type="Google" id="ProtNLM"/>
    </source>
</evidence>
<feature type="region of interest" description="Disordered" evidence="1">
    <location>
        <begin position="1"/>
        <end position="94"/>
    </location>
</feature>
<dbReference type="Pfam" id="PF12739">
    <property type="entry name" value="TRAPPC-Trs85"/>
    <property type="match status" value="1"/>
</dbReference>
<dbReference type="Proteomes" id="UP000054567">
    <property type="component" value="Unassembled WGS sequence"/>
</dbReference>
<feature type="compositionally biased region" description="Polar residues" evidence="1">
    <location>
        <begin position="30"/>
        <end position="45"/>
    </location>
</feature>
<evidence type="ECO:0000313" key="3">
    <source>
        <dbReference type="Proteomes" id="UP000054567"/>
    </source>
</evidence>
<feature type="region of interest" description="Disordered" evidence="1">
    <location>
        <begin position="684"/>
        <end position="745"/>
    </location>
</feature>
<gene>
    <name evidence="2" type="ORF">CPAG_08389</name>
</gene>